<evidence type="ECO:0000313" key="2">
    <source>
        <dbReference type="Proteomes" id="UP000504606"/>
    </source>
</evidence>
<gene>
    <name evidence="3" type="primary">LOC113210680</name>
</gene>
<dbReference type="OrthoDB" id="7331812at2759"/>
<dbReference type="Proteomes" id="UP000504606">
    <property type="component" value="Unplaced"/>
</dbReference>
<evidence type="ECO:0000256" key="1">
    <source>
        <dbReference type="SAM" id="MobiDB-lite"/>
    </source>
</evidence>
<feature type="compositionally biased region" description="Basic and acidic residues" evidence="1">
    <location>
        <begin position="48"/>
        <end position="76"/>
    </location>
</feature>
<feature type="region of interest" description="Disordered" evidence="1">
    <location>
        <begin position="1"/>
        <end position="275"/>
    </location>
</feature>
<sequence>MKMGRSLNKDSEASAVSLPERRSLRHSKPAEDDIKTKSTVKGRKSFGKKKEEKVMKKSDERVEKKTDEESGEDEKNQTTSDADGETSSTKPTARRSGRKRQLSEEADPEDDDTEKEDEKNDDPKADGSKDENLDETMDENMDENIDENMDEKKSENKDENNEENKDKNKGDKEEKNEAKGTSKLKNGQEGGSSKSKAKKKRKPPTKKKKEVQDESEMWTPLEPLDGDERKETQKKTQGKSDRRKQALIERQAPAEPMLQKQLPRQRRNSDTSECEVLASVPRTHRRSKTIVTVDIDDEASETGSIQIVAEPDVSYVFDFKRLLIQYRNVNLPSSLWGAHKDPRNNFISFTRFNPDYPDINGLMVDRAVVFRGSLNHEVFVNGEKTEPPAMFNAAAETLLEIAQIIQFVNNTISPPISQQSNEPSDVTCSG</sequence>
<feature type="compositionally biased region" description="Acidic residues" evidence="1">
    <location>
        <begin position="132"/>
        <end position="149"/>
    </location>
</feature>
<dbReference type="GeneID" id="113210680"/>
<reference evidence="3" key="1">
    <citation type="submission" date="2025-08" db="UniProtKB">
        <authorList>
            <consortium name="RefSeq"/>
        </authorList>
    </citation>
    <scope>IDENTIFICATION</scope>
    <source>
        <tissue evidence="3">Whole organism</tissue>
    </source>
</reference>
<evidence type="ECO:0000313" key="3">
    <source>
        <dbReference type="RefSeq" id="XP_026284569.1"/>
    </source>
</evidence>
<feature type="compositionally biased region" description="Polar residues" evidence="1">
    <location>
        <begin position="77"/>
        <end position="91"/>
    </location>
</feature>
<dbReference type="RefSeq" id="XP_026284569.1">
    <property type="nucleotide sequence ID" value="XM_026428784.1"/>
</dbReference>
<keyword evidence="2" id="KW-1185">Reference proteome</keyword>
<protein>
    <submittedName>
        <fullName evidence="3">Uncharacterized protein LOC113210680</fullName>
    </submittedName>
</protein>
<feature type="compositionally biased region" description="Acidic residues" evidence="1">
    <location>
        <begin position="104"/>
        <end position="115"/>
    </location>
</feature>
<dbReference type="AlphaFoldDB" id="A0A6J1TLN9"/>
<feature type="compositionally biased region" description="Basic residues" evidence="1">
    <location>
        <begin position="195"/>
        <end position="209"/>
    </location>
</feature>
<feature type="compositionally biased region" description="Basic and acidic residues" evidence="1">
    <location>
        <begin position="150"/>
        <end position="180"/>
    </location>
</feature>
<feature type="compositionally biased region" description="Basic and acidic residues" evidence="1">
    <location>
        <begin position="226"/>
        <end position="247"/>
    </location>
</feature>
<dbReference type="KEGG" id="foc:113210680"/>
<feature type="compositionally biased region" description="Basic and acidic residues" evidence="1">
    <location>
        <begin position="116"/>
        <end position="131"/>
    </location>
</feature>
<proteinExistence type="predicted"/>
<accession>A0A6J1TLN9</accession>
<name>A0A6J1TLN9_FRAOC</name>
<organism evidence="2 3">
    <name type="scientific">Frankliniella occidentalis</name>
    <name type="common">Western flower thrips</name>
    <name type="synonym">Euthrips occidentalis</name>
    <dbReference type="NCBI Taxonomy" id="133901"/>
    <lineage>
        <taxon>Eukaryota</taxon>
        <taxon>Metazoa</taxon>
        <taxon>Ecdysozoa</taxon>
        <taxon>Arthropoda</taxon>
        <taxon>Hexapoda</taxon>
        <taxon>Insecta</taxon>
        <taxon>Pterygota</taxon>
        <taxon>Neoptera</taxon>
        <taxon>Paraneoptera</taxon>
        <taxon>Thysanoptera</taxon>
        <taxon>Terebrantia</taxon>
        <taxon>Thripoidea</taxon>
        <taxon>Thripidae</taxon>
        <taxon>Frankliniella</taxon>
    </lineage>
</organism>
<feature type="compositionally biased region" description="Basic residues" evidence="1">
    <location>
        <begin position="38"/>
        <end position="47"/>
    </location>
</feature>